<proteinExistence type="predicted"/>
<organism evidence="1 2">
    <name type="scientific">Strongylus vulgaris</name>
    <name type="common">Blood worm</name>
    <dbReference type="NCBI Taxonomy" id="40348"/>
    <lineage>
        <taxon>Eukaryota</taxon>
        <taxon>Metazoa</taxon>
        <taxon>Ecdysozoa</taxon>
        <taxon>Nematoda</taxon>
        <taxon>Chromadorea</taxon>
        <taxon>Rhabditida</taxon>
        <taxon>Rhabditina</taxon>
        <taxon>Rhabditomorpha</taxon>
        <taxon>Strongyloidea</taxon>
        <taxon>Strongylidae</taxon>
        <taxon>Strongylus</taxon>
    </lineage>
</organism>
<accession>A0A3P7LQW9</accession>
<protein>
    <submittedName>
        <fullName evidence="1">Uncharacterized protein</fullName>
    </submittedName>
</protein>
<evidence type="ECO:0000313" key="2">
    <source>
        <dbReference type="Proteomes" id="UP000270094"/>
    </source>
</evidence>
<dbReference type="EMBL" id="UYYB01133324">
    <property type="protein sequence ID" value="VDM84795.1"/>
    <property type="molecule type" value="Genomic_DNA"/>
</dbReference>
<gene>
    <name evidence="1" type="ORF">SVUK_LOCUS19793</name>
</gene>
<evidence type="ECO:0000313" key="1">
    <source>
        <dbReference type="EMBL" id="VDM84795.1"/>
    </source>
</evidence>
<dbReference type="Proteomes" id="UP000270094">
    <property type="component" value="Unassembled WGS sequence"/>
</dbReference>
<reference evidence="1 2" key="1">
    <citation type="submission" date="2018-11" db="EMBL/GenBank/DDBJ databases">
        <authorList>
            <consortium name="Pathogen Informatics"/>
        </authorList>
    </citation>
    <scope>NUCLEOTIDE SEQUENCE [LARGE SCALE GENOMIC DNA]</scope>
</reference>
<name>A0A3P7LQW9_STRVU</name>
<sequence>MEDEDLLPDKDSFDDKPTEGFIKQQAKERVAEPVEHEGNEEVIQAGAGGNLAAHCYRPKVEEQFLEKCRGYNEDCRQFQAQVDTVLLSS</sequence>
<dbReference type="OrthoDB" id="10557425at2759"/>
<dbReference type="AlphaFoldDB" id="A0A3P7LQW9"/>
<keyword evidence="2" id="KW-1185">Reference proteome</keyword>